<dbReference type="OrthoDB" id="9805609at2"/>
<keyword evidence="3 5" id="KW-0687">Ribonucleoprotein</keyword>
<protein>
    <recommendedName>
        <fullName evidence="4 5">Large ribosomal subunit protein bL28</fullName>
    </recommendedName>
</protein>
<evidence type="ECO:0000256" key="3">
    <source>
        <dbReference type="ARBA" id="ARBA00023274"/>
    </source>
</evidence>
<name>A0A1X0DIG4_9MYCO</name>
<dbReference type="STRING" id="444597.BST26_06090"/>
<reference evidence="6 7" key="1">
    <citation type="submission" date="2016-12" db="EMBL/GenBank/DDBJ databases">
        <title>The new phylogeny of genus Mycobacterium.</title>
        <authorList>
            <person name="Tortoli E."/>
            <person name="Trovato A."/>
            <person name="Cirillo D.M."/>
        </authorList>
    </citation>
    <scope>NUCLEOTIDE SEQUENCE [LARGE SCALE GENOMIC DNA]</scope>
    <source>
        <strain evidence="6 7">DSM 45130</strain>
    </source>
</reference>
<comment type="similarity">
    <text evidence="1 5">Belongs to the bacterial ribosomal protein bL28 family.</text>
</comment>
<dbReference type="Gene3D" id="2.30.170.40">
    <property type="entry name" value="Ribosomal protein L28/L24"/>
    <property type="match status" value="1"/>
</dbReference>
<dbReference type="InterPro" id="IPR037147">
    <property type="entry name" value="Ribosomal_bL28_sf"/>
</dbReference>
<organism evidence="6 7">
    <name type="scientific">Mycolicibacterium insubricum</name>
    <dbReference type="NCBI Taxonomy" id="444597"/>
    <lineage>
        <taxon>Bacteria</taxon>
        <taxon>Bacillati</taxon>
        <taxon>Actinomycetota</taxon>
        <taxon>Actinomycetes</taxon>
        <taxon>Mycobacteriales</taxon>
        <taxon>Mycobacteriaceae</taxon>
        <taxon>Mycolicibacterium</taxon>
    </lineage>
</organism>
<dbReference type="InterPro" id="IPR050096">
    <property type="entry name" value="Bacterial_rp_bL28"/>
</dbReference>
<dbReference type="NCBIfam" id="TIGR00009">
    <property type="entry name" value="L28"/>
    <property type="match status" value="1"/>
</dbReference>
<gene>
    <name evidence="5" type="primary">rpmB</name>
    <name evidence="6" type="ORF">BST26_06090</name>
</gene>
<keyword evidence="7" id="KW-1185">Reference proteome</keyword>
<dbReference type="GO" id="GO:0003735">
    <property type="term" value="F:structural constituent of ribosome"/>
    <property type="evidence" value="ECO:0007669"/>
    <property type="project" value="InterPro"/>
</dbReference>
<dbReference type="RefSeq" id="WP_083029865.1">
    <property type="nucleotide sequence ID" value="NZ_AP022618.1"/>
</dbReference>
<dbReference type="GO" id="GO:1990904">
    <property type="term" value="C:ribonucleoprotein complex"/>
    <property type="evidence" value="ECO:0007669"/>
    <property type="project" value="UniProtKB-KW"/>
</dbReference>
<dbReference type="InterPro" id="IPR001383">
    <property type="entry name" value="Ribosomal_bL28_bact-type"/>
</dbReference>
<evidence type="ECO:0000256" key="2">
    <source>
        <dbReference type="ARBA" id="ARBA00022980"/>
    </source>
</evidence>
<dbReference type="GO" id="GO:0006412">
    <property type="term" value="P:translation"/>
    <property type="evidence" value="ECO:0007669"/>
    <property type="project" value="UniProtKB-UniRule"/>
</dbReference>
<dbReference type="InterPro" id="IPR026569">
    <property type="entry name" value="Ribosomal_bL28"/>
</dbReference>
<evidence type="ECO:0000256" key="5">
    <source>
        <dbReference type="HAMAP-Rule" id="MF_00373"/>
    </source>
</evidence>
<dbReference type="EMBL" id="MVHS01000009">
    <property type="protein sequence ID" value="ORA72193.1"/>
    <property type="molecule type" value="Genomic_DNA"/>
</dbReference>
<proteinExistence type="inferred from homology"/>
<evidence type="ECO:0000313" key="7">
    <source>
        <dbReference type="Proteomes" id="UP000192801"/>
    </source>
</evidence>
<evidence type="ECO:0000313" key="6">
    <source>
        <dbReference type="EMBL" id="ORA72193.1"/>
    </source>
</evidence>
<keyword evidence="2 5" id="KW-0689">Ribosomal protein</keyword>
<dbReference type="GO" id="GO:0005840">
    <property type="term" value="C:ribosome"/>
    <property type="evidence" value="ECO:0007669"/>
    <property type="project" value="UniProtKB-KW"/>
</dbReference>
<dbReference type="SUPFAM" id="SSF143800">
    <property type="entry name" value="L28p-like"/>
    <property type="match status" value="1"/>
</dbReference>
<accession>A0A1X0DIG4</accession>
<dbReference type="Pfam" id="PF00830">
    <property type="entry name" value="Ribosomal_L28"/>
    <property type="match status" value="1"/>
</dbReference>
<dbReference type="Proteomes" id="UP000192801">
    <property type="component" value="Unassembled WGS sequence"/>
</dbReference>
<evidence type="ECO:0000256" key="1">
    <source>
        <dbReference type="ARBA" id="ARBA00008760"/>
    </source>
</evidence>
<dbReference type="HAMAP" id="MF_00373">
    <property type="entry name" value="Ribosomal_bL28"/>
    <property type="match status" value="1"/>
</dbReference>
<comment type="caution">
    <text evidence="6">The sequence shown here is derived from an EMBL/GenBank/DDBJ whole genome shotgun (WGS) entry which is preliminary data.</text>
</comment>
<dbReference type="AlphaFoldDB" id="A0A1X0DIG4"/>
<dbReference type="PANTHER" id="PTHR39080:SF1">
    <property type="entry name" value="LARGE RIBOSOMAL SUBUNIT PROTEIN BL28A"/>
    <property type="match status" value="1"/>
</dbReference>
<evidence type="ECO:0000256" key="4">
    <source>
        <dbReference type="ARBA" id="ARBA00035174"/>
    </source>
</evidence>
<dbReference type="InterPro" id="IPR034704">
    <property type="entry name" value="Ribosomal_bL28/bL31-like_sf"/>
</dbReference>
<sequence>MAAVCDICGKTPGFGKSVSHSHRRTNRRWNPNIQVVHSVDRPGGNKKRVNACTSCIKAGKVVRG</sequence>
<dbReference type="PANTHER" id="PTHR39080">
    <property type="entry name" value="50S RIBOSOMAL PROTEIN L28"/>
    <property type="match status" value="1"/>
</dbReference>